<dbReference type="CDD" id="cd06225">
    <property type="entry name" value="HAMP"/>
    <property type="match status" value="1"/>
</dbReference>
<feature type="region of interest" description="Disordered" evidence="8">
    <location>
        <begin position="600"/>
        <end position="692"/>
    </location>
</feature>
<dbReference type="InterPro" id="IPR005467">
    <property type="entry name" value="His_kinase_dom"/>
</dbReference>
<feature type="domain" description="HAMP" evidence="10">
    <location>
        <begin position="303"/>
        <end position="355"/>
    </location>
</feature>
<dbReference type="Proteomes" id="UP000317366">
    <property type="component" value="Unassembled WGS sequence"/>
</dbReference>
<dbReference type="Pfam" id="PF02518">
    <property type="entry name" value="HATPase_c"/>
    <property type="match status" value="1"/>
</dbReference>
<evidence type="ECO:0000313" key="11">
    <source>
        <dbReference type="EMBL" id="TMQ54536.1"/>
    </source>
</evidence>
<dbReference type="PROSITE" id="PS50885">
    <property type="entry name" value="HAMP"/>
    <property type="match status" value="1"/>
</dbReference>
<keyword evidence="5" id="KW-0808">Transferase</keyword>
<feature type="compositionally biased region" description="Basic residues" evidence="8">
    <location>
        <begin position="666"/>
        <end position="692"/>
    </location>
</feature>
<evidence type="ECO:0000313" key="12">
    <source>
        <dbReference type="EMBL" id="TMQ62704.1"/>
    </source>
</evidence>
<dbReference type="Pfam" id="PF00672">
    <property type="entry name" value="HAMP"/>
    <property type="match status" value="1"/>
</dbReference>
<dbReference type="SMART" id="SM00388">
    <property type="entry name" value="HisKA"/>
    <property type="match status" value="1"/>
</dbReference>
<evidence type="ECO:0000313" key="14">
    <source>
        <dbReference type="Proteomes" id="UP000319829"/>
    </source>
</evidence>
<reference evidence="13 14" key="1">
    <citation type="journal article" date="2019" name="Nat. Microbiol.">
        <title>Mediterranean grassland soil C-N compound turnover is dependent on rainfall and depth, and is mediated by genomically divergent microorganisms.</title>
        <authorList>
            <person name="Diamond S."/>
            <person name="Andeer P.F."/>
            <person name="Li Z."/>
            <person name="Crits-Christoph A."/>
            <person name="Burstein D."/>
            <person name="Anantharaman K."/>
            <person name="Lane K.R."/>
            <person name="Thomas B.C."/>
            <person name="Pan C."/>
            <person name="Northen T.R."/>
            <person name="Banfield J.F."/>
        </authorList>
    </citation>
    <scope>NUCLEOTIDE SEQUENCE [LARGE SCALE GENOMIC DNA]</scope>
    <source>
        <strain evidence="11">WS_4</strain>
        <strain evidence="12">WS_7</strain>
    </source>
</reference>
<dbReference type="Gene3D" id="1.10.287.130">
    <property type="match status" value="1"/>
</dbReference>
<dbReference type="SUPFAM" id="SSF55874">
    <property type="entry name" value="ATPase domain of HSP90 chaperone/DNA topoisomerase II/histidine kinase"/>
    <property type="match status" value="1"/>
</dbReference>
<dbReference type="InterPro" id="IPR036097">
    <property type="entry name" value="HisK_dim/P_sf"/>
</dbReference>
<dbReference type="EMBL" id="VBOX01000069">
    <property type="protein sequence ID" value="TMQ62704.1"/>
    <property type="molecule type" value="Genomic_DNA"/>
</dbReference>
<gene>
    <name evidence="11" type="ORF">E6K74_05815</name>
    <name evidence="12" type="ORF">E6K77_06585</name>
</gene>
<dbReference type="PANTHER" id="PTHR43711">
    <property type="entry name" value="TWO-COMPONENT HISTIDINE KINASE"/>
    <property type="match status" value="1"/>
</dbReference>
<dbReference type="GO" id="GO:0000155">
    <property type="term" value="F:phosphorelay sensor kinase activity"/>
    <property type="evidence" value="ECO:0007669"/>
    <property type="project" value="InterPro"/>
</dbReference>
<dbReference type="SUPFAM" id="SSF158472">
    <property type="entry name" value="HAMP domain-like"/>
    <property type="match status" value="1"/>
</dbReference>
<dbReference type="CDD" id="cd00075">
    <property type="entry name" value="HATPase"/>
    <property type="match status" value="1"/>
</dbReference>
<dbReference type="PRINTS" id="PR00344">
    <property type="entry name" value="BCTRLSENSOR"/>
</dbReference>
<dbReference type="Gene3D" id="1.10.8.500">
    <property type="entry name" value="HAMP domain in histidine kinase"/>
    <property type="match status" value="1"/>
</dbReference>
<evidence type="ECO:0000256" key="4">
    <source>
        <dbReference type="ARBA" id="ARBA00022553"/>
    </source>
</evidence>
<comment type="subcellular location">
    <subcellularLocation>
        <location evidence="2">Membrane</location>
    </subcellularLocation>
</comment>
<keyword evidence="6" id="KW-0418">Kinase</keyword>
<dbReference type="InterPro" id="IPR003660">
    <property type="entry name" value="HAMP_dom"/>
</dbReference>
<evidence type="ECO:0000256" key="3">
    <source>
        <dbReference type="ARBA" id="ARBA00012438"/>
    </source>
</evidence>
<evidence type="ECO:0000256" key="5">
    <source>
        <dbReference type="ARBA" id="ARBA00022679"/>
    </source>
</evidence>
<comment type="caution">
    <text evidence="12">The sequence shown here is derived from an EMBL/GenBank/DDBJ whole genome shotgun (WGS) entry which is preliminary data.</text>
</comment>
<organism evidence="12 13">
    <name type="scientific">Eiseniibacteriota bacterium</name>
    <dbReference type="NCBI Taxonomy" id="2212470"/>
    <lineage>
        <taxon>Bacteria</taxon>
        <taxon>Candidatus Eiseniibacteriota</taxon>
    </lineage>
</organism>
<dbReference type="EC" id="2.7.13.3" evidence="3"/>
<keyword evidence="7" id="KW-0902">Two-component regulatory system</keyword>
<dbReference type="Pfam" id="PF00512">
    <property type="entry name" value="HisKA"/>
    <property type="match status" value="1"/>
</dbReference>
<evidence type="ECO:0000256" key="2">
    <source>
        <dbReference type="ARBA" id="ARBA00004370"/>
    </source>
</evidence>
<proteinExistence type="predicted"/>
<evidence type="ECO:0000256" key="6">
    <source>
        <dbReference type="ARBA" id="ARBA00022777"/>
    </source>
</evidence>
<dbReference type="AlphaFoldDB" id="A0A538TGH0"/>
<protein>
    <recommendedName>
        <fullName evidence="3">histidine kinase</fullName>
        <ecNumber evidence="3">2.7.13.3</ecNumber>
    </recommendedName>
</protein>
<evidence type="ECO:0000313" key="13">
    <source>
        <dbReference type="Proteomes" id="UP000317366"/>
    </source>
</evidence>
<evidence type="ECO:0000259" key="10">
    <source>
        <dbReference type="PROSITE" id="PS50885"/>
    </source>
</evidence>
<dbReference type="InterPro" id="IPR004358">
    <property type="entry name" value="Sig_transdc_His_kin-like_C"/>
</dbReference>
<feature type="compositionally biased region" description="Low complexity" evidence="8">
    <location>
        <begin position="649"/>
        <end position="662"/>
    </location>
</feature>
<dbReference type="InterPro" id="IPR036890">
    <property type="entry name" value="HATPase_C_sf"/>
</dbReference>
<dbReference type="CDD" id="cd00082">
    <property type="entry name" value="HisKA"/>
    <property type="match status" value="1"/>
</dbReference>
<dbReference type="EMBL" id="VBOU01000069">
    <property type="protein sequence ID" value="TMQ54536.1"/>
    <property type="molecule type" value="Genomic_DNA"/>
</dbReference>
<dbReference type="InterPro" id="IPR050736">
    <property type="entry name" value="Sensor_HK_Regulatory"/>
</dbReference>
<dbReference type="SMART" id="SM00387">
    <property type="entry name" value="HATPase_c"/>
    <property type="match status" value="1"/>
</dbReference>
<dbReference type="InterPro" id="IPR003594">
    <property type="entry name" value="HATPase_dom"/>
</dbReference>
<dbReference type="PROSITE" id="PS50109">
    <property type="entry name" value="HIS_KIN"/>
    <property type="match status" value="1"/>
</dbReference>
<feature type="domain" description="Histidine kinase" evidence="9">
    <location>
        <begin position="370"/>
        <end position="597"/>
    </location>
</feature>
<dbReference type="InterPro" id="IPR003661">
    <property type="entry name" value="HisK_dim/P_dom"/>
</dbReference>
<dbReference type="GO" id="GO:0016020">
    <property type="term" value="C:membrane"/>
    <property type="evidence" value="ECO:0007669"/>
    <property type="project" value="UniProtKB-SubCell"/>
</dbReference>
<accession>A0A538TGH0</accession>
<evidence type="ECO:0000256" key="8">
    <source>
        <dbReference type="SAM" id="MobiDB-lite"/>
    </source>
</evidence>
<keyword evidence="4" id="KW-0597">Phosphoprotein</keyword>
<dbReference type="PANTHER" id="PTHR43711:SF31">
    <property type="entry name" value="HISTIDINE KINASE"/>
    <property type="match status" value="1"/>
</dbReference>
<dbReference type="Proteomes" id="UP000319829">
    <property type="component" value="Unassembled WGS sequence"/>
</dbReference>
<name>A0A538TGH0_UNCEI</name>
<comment type="catalytic activity">
    <reaction evidence="1">
        <text>ATP + protein L-histidine = ADP + protein N-phospho-L-histidine.</text>
        <dbReference type="EC" id="2.7.13.3"/>
    </reaction>
</comment>
<dbReference type="SUPFAM" id="SSF47384">
    <property type="entry name" value="Homodimeric domain of signal transducing histidine kinase"/>
    <property type="match status" value="1"/>
</dbReference>
<evidence type="ECO:0000256" key="7">
    <source>
        <dbReference type="ARBA" id="ARBA00023012"/>
    </source>
</evidence>
<dbReference type="SMART" id="SM00304">
    <property type="entry name" value="HAMP"/>
    <property type="match status" value="1"/>
</dbReference>
<dbReference type="Gene3D" id="3.30.565.10">
    <property type="entry name" value="Histidine kinase-like ATPase, C-terminal domain"/>
    <property type="match status" value="1"/>
</dbReference>
<sequence>MRIWLRWKILLFTVPPLLAVALAALWTVQQTVSAEARRNIDADLKRASTLFETKLAERAGYLSMASRVIAEDPRFFSALTLPGTYRDPQVRATVAGVARSFAGITRTDLFEVYDARGHLIASVGPEESDERDRSAIVLPALAGRPQTAVSATADRHYQVAATPVVAGRRVVGSLLLGDRIGRKVAEELRELTRSEVTFLTNRVITGTTLDHEEDRAAVLRALGAERDRLAGGGRVVEIRTQGQVRLTLFDRLPEAGSRGGSYYAMQRSLDTETAFLREIQARLVELGILGAIVALLSGLVISQRITSPIRKLVRGAEEMERGNYDYPLEVNSRDEMGYLAARFDVMRQHQRAYVGNLQEIARLKSHFLSVASHELRTPVSVIRGYNDLLSAGLMGPTTAAQKKALEAVGRAALTLHRIAEDATRLAQIEGDRLSLNLTEHDIGALLWRAVDMARSEAKGRSVEVILDTGRHVGTAIVDGPRMTEAVANLVRNGIRFTPDGGSVEVNAIREEGMLVIEVADSGIGISEEQAKGLFDPAVMIRDSKHHHSSDTLEFNSEGLGLGLSIARGIVQVHGGTIEVESSLGRGSRFRIRIPVGAARLDPHVEGGPHRPRGALEHEPPLEFAPADSSARRALSSGGNDRHNDRKAAGPRGPATRRASAPTQRGTRPRPKGPKGSKRTNRVPGRKRLRPPR</sequence>
<feature type="compositionally biased region" description="Basic and acidic residues" evidence="8">
    <location>
        <begin position="600"/>
        <end position="620"/>
    </location>
</feature>
<evidence type="ECO:0000256" key="1">
    <source>
        <dbReference type="ARBA" id="ARBA00000085"/>
    </source>
</evidence>
<evidence type="ECO:0000259" key="9">
    <source>
        <dbReference type="PROSITE" id="PS50109"/>
    </source>
</evidence>